<dbReference type="GO" id="GO:0008658">
    <property type="term" value="F:penicillin binding"/>
    <property type="evidence" value="ECO:0007669"/>
    <property type="project" value="InterPro"/>
</dbReference>
<dbReference type="Proteomes" id="UP000740926">
    <property type="component" value="Unassembled WGS sequence"/>
</dbReference>
<keyword evidence="3" id="KW-1185">Reference proteome</keyword>
<dbReference type="InterPro" id="IPR001460">
    <property type="entry name" value="PCN-bd_Tpept"/>
</dbReference>
<reference evidence="2 3" key="1">
    <citation type="journal article" date="2020" name="Microb. Genom.">
        <title>Genetic diversity of clinical and environmental Mucorales isolates obtained from an investigation of mucormycosis cases among solid organ transplant recipients.</title>
        <authorList>
            <person name="Nguyen M.H."/>
            <person name="Kaul D."/>
            <person name="Muto C."/>
            <person name="Cheng S.J."/>
            <person name="Richter R.A."/>
            <person name="Bruno V.M."/>
            <person name="Liu G."/>
            <person name="Beyhan S."/>
            <person name="Sundermann A.J."/>
            <person name="Mounaud S."/>
            <person name="Pasculle A.W."/>
            <person name="Nierman W.C."/>
            <person name="Driscoll E."/>
            <person name="Cumbie R."/>
            <person name="Clancy C.J."/>
            <person name="Dupont C.L."/>
        </authorList>
    </citation>
    <scope>NUCLEOTIDE SEQUENCE [LARGE SCALE GENOMIC DNA]</scope>
    <source>
        <strain evidence="2 3">GL24</strain>
    </source>
</reference>
<protein>
    <recommendedName>
        <fullName evidence="1">Penicillin-binding protein transpeptidase domain-containing protein</fullName>
    </recommendedName>
</protein>
<dbReference type="SUPFAM" id="SSF56601">
    <property type="entry name" value="beta-lactamase/transpeptidase-like"/>
    <property type="match status" value="1"/>
</dbReference>
<dbReference type="GO" id="GO:0071555">
    <property type="term" value="P:cell wall organization"/>
    <property type="evidence" value="ECO:0007669"/>
    <property type="project" value="TreeGrafter"/>
</dbReference>
<sequence length="146" mass="16253">MFYLPGTSRGWGDAHRGGHGWTDLRKSIAESVNTYYYKLALDLGIERFDHYMEYYGFGQPTGIDLTGEIGGILPSPAYKRKTRKEAWYPGDTVNISIGQGDWKVTPLQLARGVSALADGQLRTPHLVIQQRDGFDSDWAATPCARA</sequence>
<dbReference type="GO" id="GO:0005886">
    <property type="term" value="C:plasma membrane"/>
    <property type="evidence" value="ECO:0007669"/>
    <property type="project" value="TreeGrafter"/>
</dbReference>
<evidence type="ECO:0000313" key="3">
    <source>
        <dbReference type="Proteomes" id="UP000740926"/>
    </source>
</evidence>
<dbReference type="AlphaFoldDB" id="A0A9P6XUZ0"/>
<organism evidence="2 3">
    <name type="scientific">Rhizopus delemar</name>
    <dbReference type="NCBI Taxonomy" id="936053"/>
    <lineage>
        <taxon>Eukaryota</taxon>
        <taxon>Fungi</taxon>
        <taxon>Fungi incertae sedis</taxon>
        <taxon>Mucoromycota</taxon>
        <taxon>Mucoromycotina</taxon>
        <taxon>Mucoromycetes</taxon>
        <taxon>Mucorales</taxon>
        <taxon>Mucorineae</taxon>
        <taxon>Rhizopodaceae</taxon>
        <taxon>Rhizopus</taxon>
    </lineage>
</organism>
<dbReference type="Gene3D" id="3.40.710.10">
    <property type="entry name" value="DD-peptidase/beta-lactamase superfamily"/>
    <property type="match status" value="1"/>
</dbReference>
<dbReference type="InterPro" id="IPR012338">
    <property type="entry name" value="Beta-lactam/transpept-like"/>
</dbReference>
<dbReference type="GO" id="GO:0071972">
    <property type="term" value="F:peptidoglycan L,D-transpeptidase activity"/>
    <property type="evidence" value="ECO:0007669"/>
    <property type="project" value="TreeGrafter"/>
</dbReference>
<dbReference type="EMBL" id="JAANIU010009701">
    <property type="protein sequence ID" value="KAG1532732.1"/>
    <property type="molecule type" value="Genomic_DNA"/>
</dbReference>
<dbReference type="InterPro" id="IPR050515">
    <property type="entry name" value="Beta-lactam/transpept"/>
</dbReference>
<feature type="domain" description="Penicillin-binding protein transpeptidase" evidence="1">
    <location>
        <begin position="10"/>
        <end position="130"/>
    </location>
</feature>
<evidence type="ECO:0000259" key="1">
    <source>
        <dbReference type="Pfam" id="PF00905"/>
    </source>
</evidence>
<dbReference type="PANTHER" id="PTHR30627">
    <property type="entry name" value="PEPTIDOGLYCAN D,D-TRANSPEPTIDASE"/>
    <property type="match status" value="1"/>
</dbReference>
<gene>
    <name evidence="2" type="ORF">G6F50_016112</name>
</gene>
<dbReference type="Pfam" id="PF00905">
    <property type="entry name" value="Transpeptidase"/>
    <property type="match status" value="1"/>
</dbReference>
<accession>A0A9P6XUZ0</accession>
<name>A0A9P6XUZ0_9FUNG</name>
<evidence type="ECO:0000313" key="2">
    <source>
        <dbReference type="EMBL" id="KAG1532732.1"/>
    </source>
</evidence>
<comment type="caution">
    <text evidence="2">The sequence shown here is derived from an EMBL/GenBank/DDBJ whole genome shotgun (WGS) entry which is preliminary data.</text>
</comment>
<proteinExistence type="predicted"/>
<dbReference type="PANTHER" id="PTHR30627:SF2">
    <property type="entry name" value="PEPTIDOGLYCAN D,D-TRANSPEPTIDASE MRDA"/>
    <property type="match status" value="1"/>
</dbReference>